<dbReference type="Gene3D" id="3.30.1330.70">
    <property type="entry name" value="Holliday junction resolvase RusA"/>
    <property type="match status" value="1"/>
</dbReference>
<dbReference type="OrthoDB" id="5114842at2"/>
<evidence type="ECO:0000313" key="2">
    <source>
        <dbReference type="Proteomes" id="UP000060699"/>
    </source>
</evidence>
<evidence type="ECO:0000313" key="1">
    <source>
        <dbReference type="EMBL" id="ALV06684.1"/>
    </source>
</evidence>
<organism evidence="1 2">
    <name type="scientific">Roseateles depolymerans</name>
    <dbReference type="NCBI Taxonomy" id="76731"/>
    <lineage>
        <taxon>Bacteria</taxon>
        <taxon>Pseudomonadati</taxon>
        <taxon>Pseudomonadota</taxon>
        <taxon>Betaproteobacteria</taxon>
        <taxon>Burkholderiales</taxon>
        <taxon>Sphaerotilaceae</taxon>
        <taxon>Roseateles</taxon>
    </lineage>
</organism>
<dbReference type="Pfam" id="PF05866">
    <property type="entry name" value="RusA"/>
    <property type="match status" value="1"/>
</dbReference>
<sequence length="156" mass="16614">MSAVTFVVPGQPQGKGRAKIVKIGGFSRMATPAKTVAYEGLVAHAAQMALAGRPLLQGPVHVRLAVECQVPGSWSQKKQRAAINGEVMPTTKPDIDNVIKAVFDGCNGVLWKDDVQVVQVTVVKQYSATPCVRFAAVELQPVSADQPQRELLGEPA</sequence>
<dbReference type="GO" id="GO:0000287">
    <property type="term" value="F:magnesium ion binding"/>
    <property type="evidence" value="ECO:0007669"/>
    <property type="project" value="InterPro"/>
</dbReference>
<protein>
    <submittedName>
        <fullName evidence="1">Endodeoxyribonuclease RusA</fullName>
    </submittedName>
</protein>
<dbReference type="InterPro" id="IPR008822">
    <property type="entry name" value="Endonuclease_RusA-like"/>
</dbReference>
<proteinExistence type="predicted"/>
<keyword evidence="2" id="KW-1185">Reference proteome</keyword>
<gene>
    <name evidence="1" type="ORF">RD2015_2212</name>
</gene>
<dbReference type="SUPFAM" id="SSF103084">
    <property type="entry name" value="Holliday junction resolvase RusA"/>
    <property type="match status" value="1"/>
</dbReference>
<accession>A0A0U3MGR7</accession>
<dbReference type="GO" id="GO:0006310">
    <property type="term" value="P:DNA recombination"/>
    <property type="evidence" value="ECO:0007669"/>
    <property type="project" value="InterPro"/>
</dbReference>
<dbReference type="STRING" id="76731.RD2015_2212"/>
<dbReference type="KEGG" id="rdp:RD2015_2212"/>
<dbReference type="RefSeq" id="WP_058934923.1">
    <property type="nucleotide sequence ID" value="NZ_CP013729.1"/>
</dbReference>
<dbReference type="InterPro" id="IPR036614">
    <property type="entry name" value="RusA-like_sf"/>
</dbReference>
<name>A0A0U3MGR7_9BURK</name>
<dbReference type="Proteomes" id="UP000060699">
    <property type="component" value="Chromosome"/>
</dbReference>
<dbReference type="GO" id="GO:0006281">
    <property type="term" value="P:DNA repair"/>
    <property type="evidence" value="ECO:0007669"/>
    <property type="project" value="InterPro"/>
</dbReference>
<dbReference type="EMBL" id="CP013729">
    <property type="protein sequence ID" value="ALV06684.1"/>
    <property type="molecule type" value="Genomic_DNA"/>
</dbReference>
<dbReference type="AlphaFoldDB" id="A0A0U3MGR7"/>
<reference evidence="1 2" key="1">
    <citation type="submission" date="2015-12" db="EMBL/GenBank/DDBJ databases">
        <title>Complete genome of Roseateles depolymerans KCTC 42856.</title>
        <authorList>
            <person name="Kim K.M."/>
        </authorList>
    </citation>
    <scope>NUCLEOTIDE SEQUENCE [LARGE SCALE GENOMIC DNA]</scope>
    <source>
        <strain evidence="1 2">KCTC 42856</strain>
    </source>
</reference>